<gene>
    <name evidence="7" type="ORF">C5167_004964</name>
</gene>
<dbReference type="PANTHER" id="PTHR11062:SF214">
    <property type="entry name" value="XYLOGLUCAN GALACTOSYLTRANSFERASE XLT2"/>
    <property type="match status" value="1"/>
</dbReference>
<evidence type="ECO:0000313" key="8">
    <source>
        <dbReference type="Proteomes" id="UP000316621"/>
    </source>
</evidence>
<reference evidence="7 8" key="1">
    <citation type="journal article" date="2018" name="Science">
        <title>The opium poppy genome and morphinan production.</title>
        <authorList>
            <person name="Guo L."/>
            <person name="Winzer T."/>
            <person name="Yang X."/>
            <person name="Li Y."/>
            <person name="Ning Z."/>
            <person name="He Z."/>
            <person name="Teodor R."/>
            <person name="Lu Y."/>
            <person name="Bowser T.A."/>
            <person name="Graham I.A."/>
            <person name="Ye K."/>
        </authorList>
    </citation>
    <scope>NUCLEOTIDE SEQUENCE [LARGE SCALE GENOMIC DNA]</scope>
    <source>
        <strain evidence="8">cv. HN1</strain>
        <tissue evidence="7">Leaves</tissue>
    </source>
</reference>
<feature type="domain" description="Exostosin GT47" evidence="6">
    <location>
        <begin position="2"/>
        <end position="329"/>
    </location>
</feature>
<protein>
    <recommendedName>
        <fullName evidence="6">Exostosin GT47 domain-containing protein</fullName>
    </recommendedName>
</protein>
<dbReference type="PANTHER" id="PTHR11062">
    <property type="entry name" value="EXOSTOSIN HEPARAN SULFATE GLYCOSYLTRANSFERASE -RELATED"/>
    <property type="match status" value="1"/>
</dbReference>
<proteinExistence type="inferred from homology"/>
<accession>A0A4Y7JCC1</accession>
<sequence length="404" mass="47407">MFNRELSEKCDELNPWNSRCEAISNKGLGRKYTTNDGRIIGKVIPDKLKSSWYFTDQFASEIIYHNRILRHKCRTFDPTSASAYYLPFYAGLAVGKYLWSDNYTSVHRDYHSVKLLRWVQKQVYFKRSKGWDHFIMLGRISWDFRRSKDNDWGSSFIYMPAMHNITRLLIERNPWDYFDIGVPYPTGFHPKNESELTQWQDFARTRVRKTLFSFAGATRGTIKNDFRGLLLDQCKDSGNRCKIVDCGGNRCVNGSSAILETFLESDFCLQPRGDSFTRRSIFDCMIAGSIPVFFWHRSAYYQYEWFLPSEPESYSVYIDRRDVINGTSIRGVLEKFSKNEVRKMRDKVIEYVPKFVYADSRDGLGSSTQDAFDVAIDGVLKRFKAHRNMWDTKDENTTIRKLLK</sequence>
<dbReference type="AlphaFoldDB" id="A0A4Y7JCC1"/>
<dbReference type="InterPro" id="IPR040911">
    <property type="entry name" value="Exostosin_GT47"/>
</dbReference>
<comment type="similarity">
    <text evidence="2">Belongs to the glycosyltransferase 47 family.</text>
</comment>
<dbReference type="Proteomes" id="UP000316621">
    <property type="component" value="Chromosome 4"/>
</dbReference>
<comment type="subcellular location">
    <subcellularLocation>
        <location evidence="1">Golgi apparatus membrane</location>
        <topology evidence="1">Single-pass type II membrane protein</topology>
    </subcellularLocation>
</comment>
<keyword evidence="4" id="KW-0735">Signal-anchor</keyword>
<dbReference type="GO" id="GO:0009969">
    <property type="term" value="P:xyloglucan biosynthetic process"/>
    <property type="evidence" value="ECO:0007669"/>
    <property type="project" value="TreeGrafter"/>
</dbReference>
<dbReference type="STRING" id="3469.A0A4Y7JCC1"/>
<keyword evidence="3" id="KW-0808">Transferase</keyword>
<evidence type="ECO:0000256" key="2">
    <source>
        <dbReference type="ARBA" id="ARBA00010271"/>
    </source>
</evidence>
<keyword evidence="4" id="KW-0812">Transmembrane</keyword>
<evidence type="ECO:0000256" key="5">
    <source>
        <dbReference type="ARBA" id="ARBA00023034"/>
    </source>
</evidence>
<dbReference type="EMBL" id="CM010718">
    <property type="protein sequence ID" value="RZC57660.1"/>
    <property type="molecule type" value="Genomic_DNA"/>
</dbReference>
<organism evidence="7 8">
    <name type="scientific">Papaver somniferum</name>
    <name type="common">Opium poppy</name>
    <dbReference type="NCBI Taxonomy" id="3469"/>
    <lineage>
        <taxon>Eukaryota</taxon>
        <taxon>Viridiplantae</taxon>
        <taxon>Streptophyta</taxon>
        <taxon>Embryophyta</taxon>
        <taxon>Tracheophyta</taxon>
        <taxon>Spermatophyta</taxon>
        <taxon>Magnoliopsida</taxon>
        <taxon>Ranunculales</taxon>
        <taxon>Papaveraceae</taxon>
        <taxon>Papaveroideae</taxon>
        <taxon>Papaver</taxon>
    </lineage>
</organism>
<keyword evidence="8" id="KW-1185">Reference proteome</keyword>
<name>A0A4Y7JCC1_PAPSO</name>
<dbReference type="GO" id="GO:0000139">
    <property type="term" value="C:Golgi membrane"/>
    <property type="evidence" value="ECO:0007669"/>
    <property type="project" value="UniProtKB-SubCell"/>
</dbReference>
<dbReference type="InterPro" id="IPR004263">
    <property type="entry name" value="Exostosin"/>
</dbReference>
<dbReference type="GO" id="GO:0008378">
    <property type="term" value="F:galactosyltransferase activity"/>
    <property type="evidence" value="ECO:0007669"/>
    <property type="project" value="TreeGrafter"/>
</dbReference>
<evidence type="ECO:0000313" key="7">
    <source>
        <dbReference type="EMBL" id="RZC57660.1"/>
    </source>
</evidence>
<evidence type="ECO:0000256" key="1">
    <source>
        <dbReference type="ARBA" id="ARBA00004323"/>
    </source>
</evidence>
<evidence type="ECO:0000259" key="6">
    <source>
        <dbReference type="Pfam" id="PF03016"/>
    </source>
</evidence>
<evidence type="ECO:0000256" key="4">
    <source>
        <dbReference type="ARBA" id="ARBA00022968"/>
    </source>
</evidence>
<dbReference type="OMA" id="ASLPNWY"/>
<evidence type="ECO:0000256" key="3">
    <source>
        <dbReference type="ARBA" id="ARBA00022676"/>
    </source>
</evidence>
<dbReference type="Pfam" id="PF03016">
    <property type="entry name" value="Exostosin_GT47"/>
    <property type="match status" value="1"/>
</dbReference>
<dbReference type="Gramene" id="RZC57660">
    <property type="protein sequence ID" value="RZC57660"/>
    <property type="gene ID" value="C5167_004964"/>
</dbReference>
<keyword evidence="3" id="KW-0328">Glycosyltransferase</keyword>
<keyword evidence="5" id="KW-0333">Golgi apparatus</keyword>